<organism evidence="2 3">
    <name type="scientific">Absidia repens</name>
    <dbReference type="NCBI Taxonomy" id="90262"/>
    <lineage>
        <taxon>Eukaryota</taxon>
        <taxon>Fungi</taxon>
        <taxon>Fungi incertae sedis</taxon>
        <taxon>Mucoromycota</taxon>
        <taxon>Mucoromycotina</taxon>
        <taxon>Mucoromycetes</taxon>
        <taxon>Mucorales</taxon>
        <taxon>Cunninghamellaceae</taxon>
        <taxon>Absidia</taxon>
    </lineage>
</organism>
<protein>
    <recommendedName>
        <fullName evidence="4">F-box domain-containing protein</fullName>
    </recommendedName>
</protein>
<accession>A0A1X2HR08</accession>
<evidence type="ECO:0000256" key="1">
    <source>
        <dbReference type="SAM" id="MobiDB-lite"/>
    </source>
</evidence>
<feature type="compositionally biased region" description="Basic residues" evidence="1">
    <location>
        <begin position="205"/>
        <end position="221"/>
    </location>
</feature>
<gene>
    <name evidence="2" type="ORF">BCR42DRAFT_201121</name>
</gene>
<reference evidence="2 3" key="1">
    <citation type="submission" date="2016-07" db="EMBL/GenBank/DDBJ databases">
        <title>Pervasive Adenine N6-methylation of Active Genes in Fungi.</title>
        <authorList>
            <consortium name="DOE Joint Genome Institute"/>
            <person name="Mondo S.J."/>
            <person name="Dannebaum R.O."/>
            <person name="Kuo R.C."/>
            <person name="Labutti K."/>
            <person name="Haridas S."/>
            <person name="Kuo A."/>
            <person name="Salamov A."/>
            <person name="Ahrendt S.R."/>
            <person name="Lipzen A."/>
            <person name="Sullivan W."/>
            <person name="Andreopoulos W.B."/>
            <person name="Clum A."/>
            <person name="Lindquist E."/>
            <person name="Daum C."/>
            <person name="Ramamoorthy G.K."/>
            <person name="Gryganskyi A."/>
            <person name="Culley D."/>
            <person name="Magnuson J.K."/>
            <person name="James T.Y."/>
            <person name="O'Malley M.A."/>
            <person name="Stajich J.E."/>
            <person name="Spatafora J.W."/>
            <person name="Visel A."/>
            <person name="Grigoriev I.V."/>
        </authorList>
    </citation>
    <scope>NUCLEOTIDE SEQUENCE [LARGE SCALE GENOMIC DNA]</scope>
    <source>
        <strain evidence="2 3">NRRL 1336</strain>
    </source>
</reference>
<evidence type="ECO:0000313" key="2">
    <source>
        <dbReference type="EMBL" id="ORZ01893.1"/>
    </source>
</evidence>
<dbReference type="Proteomes" id="UP000193560">
    <property type="component" value="Unassembled WGS sequence"/>
</dbReference>
<proteinExistence type="predicted"/>
<name>A0A1X2HR08_9FUNG</name>
<evidence type="ECO:0000313" key="3">
    <source>
        <dbReference type="Proteomes" id="UP000193560"/>
    </source>
</evidence>
<keyword evidence="3" id="KW-1185">Reference proteome</keyword>
<dbReference type="OrthoDB" id="2280111at2759"/>
<dbReference type="EMBL" id="MCGE01000056">
    <property type="protein sequence ID" value="ORZ01893.1"/>
    <property type="molecule type" value="Genomic_DNA"/>
</dbReference>
<dbReference type="AlphaFoldDB" id="A0A1X2HR08"/>
<comment type="caution">
    <text evidence="2">The sequence shown here is derived from an EMBL/GenBank/DDBJ whole genome shotgun (WGS) entry which is preliminary data.</text>
</comment>
<evidence type="ECO:0008006" key="4">
    <source>
        <dbReference type="Google" id="ProtNLM"/>
    </source>
</evidence>
<feature type="region of interest" description="Disordered" evidence="1">
    <location>
        <begin position="205"/>
        <end position="225"/>
    </location>
</feature>
<sequence>MQLSELPPELILEIYRWLYDGTSSQQLLDDIPQRRSWTLNVLSTCMVCQSWYTVGFEYLSMRAYPFPHLSLASLLDTVECPISPTLSATQPSWPQLLQNSKRNKLPFHRHVRQLVLNLSSVLNPPSPQPRFIPRKNSSLTWEASWEIERISASIKTLLGACPNLKSMEIVYDSRYTPRIANQRPSRALSGLSTAISDALTLHTTDHHRHHHHHHHHHHHQQHPSTSASCTFLSHLIFTSREPIQRCPCCAGRGWDHSLLPLLQHLPVTTLELDHVLPSRSVLECLAQSKRIHTLVIRGGVLIQASRLARYGSNNTANNNTTPPRIPLELLSQLRTLEIYFHSNHDDHLQDDDLDLLTMFRLTYDIIHPIRSLQQLTLHGREKYTISLATGGGSGSPLVNNDVWNKLELLAERQHPLKSFVLENIPGFGCPTIQSKLQNLFTGVEKVNVVYST</sequence>